<dbReference type="Proteomes" id="UP000005408">
    <property type="component" value="Unassembled WGS sequence"/>
</dbReference>
<protein>
    <recommendedName>
        <fullName evidence="6">CUB domain-containing protein</fullName>
    </recommendedName>
</protein>
<dbReference type="InterPro" id="IPR035914">
    <property type="entry name" value="Sperma_CUB_dom_sf"/>
</dbReference>
<keyword evidence="4" id="KW-0472">Membrane</keyword>
<proteinExistence type="predicted"/>
<accession>A0A8W8JT77</accession>
<keyword evidence="5" id="KW-0732">Signal</keyword>
<organism evidence="7 8">
    <name type="scientific">Magallana gigas</name>
    <name type="common">Pacific oyster</name>
    <name type="synonym">Crassostrea gigas</name>
    <dbReference type="NCBI Taxonomy" id="29159"/>
    <lineage>
        <taxon>Eukaryota</taxon>
        <taxon>Metazoa</taxon>
        <taxon>Spiralia</taxon>
        <taxon>Lophotrochozoa</taxon>
        <taxon>Mollusca</taxon>
        <taxon>Bivalvia</taxon>
        <taxon>Autobranchia</taxon>
        <taxon>Pteriomorphia</taxon>
        <taxon>Ostreida</taxon>
        <taxon>Ostreoidea</taxon>
        <taxon>Ostreidae</taxon>
        <taxon>Magallana</taxon>
    </lineage>
</organism>
<reference evidence="7" key="1">
    <citation type="submission" date="2022-08" db="UniProtKB">
        <authorList>
            <consortium name="EnsemblMetazoa"/>
        </authorList>
    </citation>
    <scope>IDENTIFICATION</scope>
    <source>
        <strain evidence="7">05x7-T-G4-1.051#20</strain>
    </source>
</reference>
<dbReference type="CDD" id="cd00041">
    <property type="entry name" value="CUB"/>
    <property type="match status" value="1"/>
</dbReference>
<feature type="transmembrane region" description="Helical" evidence="4">
    <location>
        <begin position="166"/>
        <end position="188"/>
    </location>
</feature>
<keyword evidence="4" id="KW-0812">Transmembrane</keyword>
<feature type="signal peptide" evidence="5">
    <location>
        <begin position="1"/>
        <end position="32"/>
    </location>
</feature>
<keyword evidence="2" id="KW-1015">Disulfide bond</keyword>
<keyword evidence="1" id="KW-0677">Repeat</keyword>
<keyword evidence="4" id="KW-1133">Transmembrane helix</keyword>
<name>A0A8W8JT77_MAGGI</name>
<evidence type="ECO:0000256" key="4">
    <source>
        <dbReference type="SAM" id="Phobius"/>
    </source>
</evidence>
<sequence>MHQFRIELFRSLFFSYKMSLLPLLCLIPSVIGQMFSVNQDINAWKNGSSGAFMSPGYPGNYPNDVHYKWTLTTGDSNAMVVLNITDFSVVRYRYTSMCEDYLQIERTEPNYALIVKRCGELPPFYFHYTGNIFVVTFVSDNIHNARGFYLSWKANNQTATFNLREITYLISAIVVIEVILTVIGIYFVKQRRINFRNLGHEEVNKNTTNPYSTSTLSRDCGHGNYEIIQLNDVSNNHTLHQTGYNESTYIEVIEHEYDYTYGDITPVSDNTV</sequence>
<dbReference type="SUPFAM" id="SSF49854">
    <property type="entry name" value="Spermadhesin, CUB domain"/>
    <property type="match status" value="1"/>
</dbReference>
<dbReference type="PROSITE" id="PS01180">
    <property type="entry name" value="CUB"/>
    <property type="match status" value="1"/>
</dbReference>
<evidence type="ECO:0000313" key="7">
    <source>
        <dbReference type="EnsemblMetazoa" id="G20942.1:cds"/>
    </source>
</evidence>
<comment type="caution">
    <text evidence="3">Lacks conserved residue(s) required for the propagation of feature annotation.</text>
</comment>
<evidence type="ECO:0000256" key="1">
    <source>
        <dbReference type="ARBA" id="ARBA00022737"/>
    </source>
</evidence>
<evidence type="ECO:0000256" key="3">
    <source>
        <dbReference type="PROSITE-ProRule" id="PRU00059"/>
    </source>
</evidence>
<evidence type="ECO:0000256" key="5">
    <source>
        <dbReference type="SAM" id="SignalP"/>
    </source>
</evidence>
<dbReference type="PANTHER" id="PTHR24251">
    <property type="entry name" value="OVOCHYMASE-RELATED"/>
    <property type="match status" value="1"/>
</dbReference>
<dbReference type="InterPro" id="IPR000859">
    <property type="entry name" value="CUB_dom"/>
</dbReference>
<feature type="domain" description="CUB" evidence="6">
    <location>
        <begin position="31"/>
        <end position="155"/>
    </location>
</feature>
<dbReference type="Pfam" id="PF00431">
    <property type="entry name" value="CUB"/>
    <property type="match status" value="1"/>
</dbReference>
<dbReference type="EnsemblMetazoa" id="G20942.1">
    <property type="protein sequence ID" value="G20942.1:cds"/>
    <property type="gene ID" value="G20942"/>
</dbReference>
<evidence type="ECO:0000259" key="6">
    <source>
        <dbReference type="PROSITE" id="PS01180"/>
    </source>
</evidence>
<feature type="chain" id="PRO_5036497397" description="CUB domain-containing protein" evidence="5">
    <location>
        <begin position="33"/>
        <end position="272"/>
    </location>
</feature>
<dbReference type="Gene3D" id="2.60.120.290">
    <property type="entry name" value="Spermadhesin, CUB domain"/>
    <property type="match status" value="1"/>
</dbReference>
<evidence type="ECO:0000313" key="8">
    <source>
        <dbReference type="Proteomes" id="UP000005408"/>
    </source>
</evidence>
<dbReference type="SMART" id="SM00042">
    <property type="entry name" value="CUB"/>
    <property type="match status" value="1"/>
</dbReference>
<keyword evidence="8" id="KW-1185">Reference proteome</keyword>
<evidence type="ECO:0000256" key="2">
    <source>
        <dbReference type="ARBA" id="ARBA00023157"/>
    </source>
</evidence>
<dbReference type="AlphaFoldDB" id="A0A8W8JT77"/>